<protein>
    <submittedName>
        <fullName evidence="1">Unannotated protein</fullName>
    </submittedName>
</protein>
<sequence>MTVPAPVNAVVGVVALRSTELSPAVYVIFAPAGVDTESNFIISASVPAFTAAVEIVKTSSTTTALGTPSAASMSAGIVSV</sequence>
<proteinExistence type="predicted"/>
<accession>A0A6J7VFR2</accession>
<gene>
    <name evidence="1" type="ORF">UFOPK4382_00869</name>
</gene>
<evidence type="ECO:0000313" key="1">
    <source>
        <dbReference type="EMBL" id="CAB5075686.1"/>
    </source>
</evidence>
<dbReference type="EMBL" id="CAFBRA010000053">
    <property type="protein sequence ID" value="CAB5075686.1"/>
    <property type="molecule type" value="Genomic_DNA"/>
</dbReference>
<name>A0A6J7VFR2_9ZZZZ</name>
<organism evidence="1">
    <name type="scientific">freshwater metagenome</name>
    <dbReference type="NCBI Taxonomy" id="449393"/>
    <lineage>
        <taxon>unclassified sequences</taxon>
        <taxon>metagenomes</taxon>
        <taxon>ecological metagenomes</taxon>
    </lineage>
</organism>
<reference evidence="1" key="1">
    <citation type="submission" date="2020-05" db="EMBL/GenBank/DDBJ databases">
        <authorList>
            <person name="Chiriac C."/>
            <person name="Salcher M."/>
            <person name="Ghai R."/>
            <person name="Kavagutti S V."/>
        </authorList>
    </citation>
    <scope>NUCLEOTIDE SEQUENCE</scope>
</reference>
<dbReference type="AlphaFoldDB" id="A0A6J7VFR2"/>